<evidence type="ECO:0000256" key="1">
    <source>
        <dbReference type="SAM" id="Coils"/>
    </source>
</evidence>
<organism evidence="3 4">
    <name type="scientific">Clostridium beijerinckii</name>
    <name type="common">Clostridium MP</name>
    <dbReference type="NCBI Taxonomy" id="1520"/>
    <lineage>
        <taxon>Bacteria</taxon>
        <taxon>Bacillati</taxon>
        <taxon>Bacillota</taxon>
        <taxon>Clostridia</taxon>
        <taxon>Eubacteriales</taxon>
        <taxon>Clostridiaceae</taxon>
        <taxon>Clostridium</taxon>
    </lineage>
</organism>
<dbReference type="InterPro" id="IPR025280">
    <property type="entry name" value="SNIPE"/>
</dbReference>
<protein>
    <recommendedName>
        <fullName evidence="2">Bacteriophage T5 Orf172 DNA-binding domain-containing protein</fullName>
    </recommendedName>
</protein>
<proteinExistence type="predicted"/>
<accession>A0A1S8RF15</accession>
<sequence>MSFLDIFKSESSKAEIENLRTQYLKAKEIIIDKENKIIELKRLIELKEEKYKEAYEKSINLNLEIEQGKENITKAQIEIATLKKYIEIDKEKYREVYEENVKLKLENTKGNEINISLEDDIVRLKSYIEQEKEKKLEILKENSNLKLESEKREKIIESNEIQIINLQKYIEDEKEKFMELCKDTDTLKIQNKKYEEIIVQNENNEFKYKEQISIQENINKECKLQNKKLSKKISEYENILSDADYHKVKDIKNYIIKLENDKCNVEKIINSKQSDLKSLNQNIEELEKKVIVLDDEILYQSFGLYIPMYDFANSEEYKDELTKIRDIQKEILKDNKAASNVSYWGIDINADKDPKLVRDNVKQMIRCFNSECDAIINKVKFNNMESIRNRIEKSYDSLNKINKRNGIEISDEYLNLKYEELKLAHEYNLKIQEEKEERRRLLEDKREEVKLLKEIEEKRRDLEKEKMHYDNVMRNIQEQIKNEQSEERLKVLLNKKNDLENNLCDVDKALKEVDYREANYKAGYVYIISNIGAFGKNVYKIGMTRRLEPQDRIDELGNASVPFKFDVHAMIFSDDAPKLESAIHRAFEGKKINVVNGRKEFFKVTLEEVEKVVKANYDKSVDFVKIPEAQQYRESLKIKGI</sequence>
<dbReference type="Pfam" id="PF13455">
    <property type="entry name" value="MUG113"/>
    <property type="match status" value="1"/>
</dbReference>
<evidence type="ECO:0000259" key="2">
    <source>
        <dbReference type="SMART" id="SM00974"/>
    </source>
</evidence>
<dbReference type="Pfam" id="PF13250">
    <property type="entry name" value="SNIPE"/>
    <property type="match status" value="1"/>
</dbReference>
<evidence type="ECO:0000313" key="3">
    <source>
        <dbReference type="EMBL" id="OOM51742.1"/>
    </source>
</evidence>
<feature type="coiled-coil region" evidence="1">
    <location>
        <begin position="424"/>
        <end position="502"/>
    </location>
</feature>
<dbReference type="SMART" id="SM00974">
    <property type="entry name" value="T5orf172"/>
    <property type="match status" value="1"/>
</dbReference>
<dbReference type="Proteomes" id="UP000190973">
    <property type="component" value="Unassembled WGS sequence"/>
</dbReference>
<evidence type="ECO:0000313" key="4">
    <source>
        <dbReference type="Proteomes" id="UP000190973"/>
    </source>
</evidence>
<feature type="coiled-coil region" evidence="1">
    <location>
        <begin position="16"/>
        <end position="57"/>
    </location>
</feature>
<keyword evidence="1" id="KW-0175">Coiled coil</keyword>
<feature type="coiled-coil region" evidence="1">
    <location>
        <begin position="269"/>
        <end position="296"/>
    </location>
</feature>
<comment type="caution">
    <text evidence="3">The sequence shown here is derived from an EMBL/GenBank/DDBJ whole genome shotgun (WGS) entry which is preliminary data.</text>
</comment>
<name>A0A1S8RF15_CLOBE</name>
<reference evidence="3 4" key="1">
    <citation type="submission" date="2016-05" db="EMBL/GenBank/DDBJ databases">
        <title>Microbial solvent formation.</title>
        <authorList>
            <person name="Poehlein A."/>
            <person name="Montoya Solano J.D."/>
            <person name="Flitsch S."/>
            <person name="Krabben P."/>
            <person name="Duerre P."/>
            <person name="Daniel R."/>
        </authorList>
    </citation>
    <scope>NUCLEOTIDE SEQUENCE [LARGE SCALE GENOMIC DNA]</scope>
    <source>
        <strain evidence="3 4">DSM 53</strain>
    </source>
</reference>
<gene>
    <name evidence="3" type="ORF">CLBCK_49640</name>
</gene>
<dbReference type="AlphaFoldDB" id="A0A1S8RF15"/>
<feature type="domain" description="Bacteriophage T5 Orf172 DNA-binding" evidence="2">
    <location>
        <begin position="533"/>
        <end position="616"/>
    </location>
</feature>
<dbReference type="EMBL" id="LZZI01000229">
    <property type="protein sequence ID" value="OOM51742.1"/>
    <property type="molecule type" value="Genomic_DNA"/>
</dbReference>
<dbReference type="RefSeq" id="WP_241407594.1">
    <property type="nucleotide sequence ID" value="NZ_JABTAE010000001.1"/>
</dbReference>
<dbReference type="InterPro" id="IPR018306">
    <property type="entry name" value="Phage_T5_Orf172_DNA-bd"/>
</dbReference>